<accession>A0A8H9KVZ8</accession>
<sequence length="378" mass="44697">MIKAWHVIKSPSFRTDGRLQKWVKQLRKRGIQSEVFIVEDKNEKSIQIEDDTTINKSSLVFRKLFKQRRGYFFKIPEYLIITNRNISDFDGEVIVFHDVQQYLNIYWKLFFNKKRKFKIIWDLHELPHSILLKNKYLKFILEYIISNVDAVVYTNVERRSFILNNLPKVVERKYFILNNFPDKDFLISDNEPLNLLGFTNQKPYFLWLGAGIETRNFGVFLKAYQKFKGNYNLIIIGKIDPLFERDIDSLKVEKVVFNDFVDQNEIKKFIDNSFLSVVLYKNNSTNNLLCEPNRLYQLLGRKIPVVVGNNPTMASLVNTLGVGNVLEDDGQDLQNMIETIQKVIDSRSEILENYSRLNFIEKFSWEDQINGIIDFILE</sequence>
<keyword evidence="2" id="KW-1185">Reference proteome</keyword>
<evidence type="ECO:0000313" key="1">
    <source>
        <dbReference type="EMBL" id="GGE23866.1"/>
    </source>
</evidence>
<dbReference type="EMBL" id="BMKM01000005">
    <property type="protein sequence ID" value="GGE23866.1"/>
    <property type="molecule type" value="Genomic_DNA"/>
</dbReference>
<protein>
    <submittedName>
        <fullName evidence="1">Uncharacterized protein</fullName>
    </submittedName>
</protein>
<organism evidence="1 2">
    <name type="scientific">Sphingobacterium cellulitidis</name>
    <dbReference type="NCBI Taxonomy" id="1768011"/>
    <lineage>
        <taxon>Bacteria</taxon>
        <taxon>Pseudomonadati</taxon>
        <taxon>Bacteroidota</taxon>
        <taxon>Sphingobacteriia</taxon>
        <taxon>Sphingobacteriales</taxon>
        <taxon>Sphingobacteriaceae</taxon>
        <taxon>Sphingobacterium</taxon>
    </lineage>
</organism>
<evidence type="ECO:0000313" key="2">
    <source>
        <dbReference type="Proteomes" id="UP000614460"/>
    </source>
</evidence>
<dbReference type="RefSeq" id="WP_182499202.1">
    <property type="nucleotide sequence ID" value="NZ_BMKM01000005.1"/>
</dbReference>
<name>A0A8H9KVZ8_9SPHI</name>
<reference evidence="1" key="1">
    <citation type="journal article" date="2014" name="Int. J. Syst. Evol. Microbiol.">
        <title>Complete genome sequence of Corynebacterium casei LMG S-19264T (=DSM 44701T), isolated from a smear-ripened cheese.</title>
        <authorList>
            <consortium name="US DOE Joint Genome Institute (JGI-PGF)"/>
            <person name="Walter F."/>
            <person name="Albersmeier A."/>
            <person name="Kalinowski J."/>
            <person name="Ruckert C."/>
        </authorList>
    </citation>
    <scope>NUCLEOTIDE SEQUENCE</scope>
    <source>
        <strain evidence="1">CGMCC 1.15966</strain>
    </source>
</reference>
<dbReference type="AlphaFoldDB" id="A0A8H9KVZ8"/>
<comment type="caution">
    <text evidence="1">The sequence shown here is derived from an EMBL/GenBank/DDBJ whole genome shotgun (WGS) entry which is preliminary data.</text>
</comment>
<gene>
    <name evidence="1" type="ORF">GCM10011516_21930</name>
</gene>
<proteinExistence type="predicted"/>
<dbReference type="Proteomes" id="UP000614460">
    <property type="component" value="Unassembled WGS sequence"/>
</dbReference>
<dbReference type="Gene3D" id="3.40.50.2000">
    <property type="entry name" value="Glycogen Phosphorylase B"/>
    <property type="match status" value="2"/>
</dbReference>
<dbReference type="SUPFAM" id="SSF53756">
    <property type="entry name" value="UDP-Glycosyltransferase/glycogen phosphorylase"/>
    <property type="match status" value="1"/>
</dbReference>
<reference evidence="1" key="2">
    <citation type="submission" date="2020-09" db="EMBL/GenBank/DDBJ databases">
        <authorList>
            <person name="Sun Q."/>
            <person name="Zhou Y."/>
        </authorList>
    </citation>
    <scope>NUCLEOTIDE SEQUENCE</scope>
    <source>
        <strain evidence="1">CGMCC 1.15966</strain>
    </source>
</reference>